<dbReference type="Pfam" id="PF00440">
    <property type="entry name" value="TetR_N"/>
    <property type="match status" value="1"/>
</dbReference>
<dbReference type="Gene3D" id="1.10.357.10">
    <property type="entry name" value="Tetracycline Repressor, domain 2"/>
    <property type="match status" value="1"/>
</dbReference>
<evidence type="ECO:0000313" key="5">
    <source>
        <dbReference type="EMBL" id="SFR63507.1"/>
    </source>
</evidence>
<dbReference type="AlphaFoldDB" id="A0A1I6I9S5"/>
<feature type="domain" description="HTH tetR-type" evidence="4">
    <location>
        <begin position="30"/>
        <end position="90"/>
    </location>
</feature>
<evidence type="ECO:0000259" key="4">
    <source>
        <dbReference type="PROSITE" id="PS50977"/>
    </source>
</evidence>
<reference evidence="5 6" key="1">
    <citation type="submission" date="2016-10" db="EMBL/GenBank/DDBJ databases">
        <authorList>
            <person name="de Groot N.N."/>
        </authorList>
    </citation>
    <scope>NUCLEOTIDE SEQUENCE [LARGE SCALE GENOMIC DNA]</scope>
    <source>
        <strain evidence="5 6">CGMCC 1.9167</strain>
    </source>
</reference>
<keyword evidence="6" id="KW-1185">Reference proteome</keyword>
<dbReference type="PROSITE" id="PS50977">
    <property type="entry name" value="HTH_TETR_2"/>
    <property type="match status" value="1"/>
</dbReference>
<sequence length="222" mass="25014">MPRPLGTGLTMASSKNSPRTNRNVAPGKSQLTRDDWLDAAAGEVAAGGFGNLRVLTLAKKLGVTRGSFYWHFRDHEDLVNSFLDRWRDRRFVELDYMRPKGENPEEELHQLLQLLLTDASRNVRRLQVELAVRDFARRNDYAARLVEEVDEARVEQNKLLFRNLGSVEDQVEELATLMYVATIGSQVVLSGRQGNTDIIRRIEHLVARVALGQGGSTNSGKE</sequence>
<name>A0A1I6I9S5_9GAMM</name>
<dbReference type="InterPro" id="IPR009057">
    <property type="entry name" value="Homeodomain-like_sf"/>
</dbReference>
<evidence type="ECO:0000256" key="1">
    <source>
        <dbReference type="ARBA" id="ARBA00023125"/>
    </source>
</evidence>
<dbReference type="PRINTS" id="PR00455">
    <property type="entry name" value="HTHTETR"/>
</dbReference>
<dbReference type="PANTHER" id="PTHR30055:SF239">
    <property type="entry name" value="TRANSCRIPTIONAL REGULATORY PROTEIN"/>
    <property type="match status" value="1"/>
</dbReference>
<proteinExistence type="predicted"/>
<feature type="DNA-binding region" description="H-T-H motif" evidence="2">
    <location>
        <begin position="53"/>
        <end position="72"/>
    </location>
</feature>
<protein>
    <submittedName>
        <fullName evidence="5">Transcriptional regulator, TetR family</fullName>
    </submittedName>
</protein>
<dbReference type="InterPro" id="IPR050109">
    <property type="entry name" value="HTH-type_TetR-like_transc_reg"/>
</dbReference>
<dbReference type="EMBL" id="FOYW01000001">
    <property type="protein sequence ID" value="SFR63507.1"/>
    <property type="molecule type" value="Genomic_DNA"/>
</dbReference>
<keyword evidence="1 2" id="KW-0238">DNA-binding</keyword>
<dbReference type="GO" id="GO:0000976">
    <property type="term" value="F:transcription cis-regulatory region binding"/>
    <property type="evidence" value="ECO:0007669"/>
    <property type="project" value="TreeGrafter"/>
</dbReference>
<evidence type="ECO:0000256" key="2">
    <source>
        <dbReference type="PROSITE-ProRule" id="PRU00335"/>
    </source>
</evidence>
<organism evidence="5 6">
    <name type="scientific">Marinobacter daqiaonensis</name>
    <dbReference type="NCBI Taxonomy" id="650891"/>
    <lineage>
        <taxon>Bacteria</taxon>
        <taxon>Pseudomonadati</taxon>
        <taxon>Pseudomonadota</taxon>
        <taxon>Gammaproteobacteria</taxon>
        <taxon>Pseudomonadales</taxon>
        <taxon>Marinobacteraceae</taxon>
        <taxon>Marinobacter</taxon>
    </lineage>
</organism>
<feature type="compositionally biased region" description="Polar residues" evidence="3">
    <location>
        <begin position="10"/>
        <end position="23"/>
    </location>
</feature>
<dbReference type="Proteomes" id="UP000198644">
    <property type="component" value="Unassembled WGS sequence"/>
</dbReference>
<accession>A0A1I6I9S5</accession>
<evidence type="ECO:0000256" key="3">
    <source>
        <dbReference type="SAM" id="MobiDB-lite"/>
    </source>
</evidence>
<feature type="region of interest" description="Disordered" evidence="3">
    <location>
        <begin position="1"/>
        <end position="28"/>
    </location>
</feature>
<dbReference type="PANTHER" id="PTHR30055">
    <property type="entry name" value="HTH-TYPE TRANSCRIPTIONAL REGULATOR RUTR"/>
    <property type="match status" value="1"/>
</dbReference>
<dbReference type="SUPFAM" id="SSF46689">
    <property type="entry name" value="Homeodomain-like"/>
    <property type="match status" value="1"/>
</dbReference>
<gene>
    <name evidence="5" type="ORF">SAMN05216203_2011</name>
</gene>
<evidence type="ECO:0000313" key="6">
    <source>
        <dbReference type="Proteomes" id="UP000198644"/>
    </source>
</evidence>
<dbReference type="GO" id="GO:0003700">
    <property type="term" value="F:DNA-binding transcription factor activity"/>
    <property type="evidence" value="ECO:0007669"/>
    <property type="project" value="TreeGrafter"/>
</dbReference>
<dbReference type="InterPro" id="IPR001647">
    <property type="entry name" value="HTH_TetR"/>
</dbReference>